<evidence type="ECO:0000313" key="1">
    <source>
        <dbReference type="EMBL" id="RDX50952.1"/>
    </source>
</evidence>
<evidence type="ECO:0000313" key="2">
    <source>
        <dbReference type="Proteomes" id="UP000256964"/>
    </source>
</evidence>
<sequence length="304" mass="33248">MTVSAFDNIRRKASATSDIRRIDFPGLMDLQSHTLDRLLSHSTAGSEMALGIKHAELAVRDLGVVVKVSNLTSKHILANALHEFSQDAKDAGRDLQQLSARLYGTVDKILAFDDYVLRTIAKAQASGADAMEAATRMFRSTMTVLSSEVARVMLEATATASKLDALEEKLYVLRTLCEQELIVTNAAIGDLLSELWTALGGNRAKLQGLEQQVDILRNVDWYRSVSMAHVVATTHTLLAMEAELGQLRDKLTAPEVPEDVIPLEVHIASIRRSANRINEGKLKIRGESIRVANNSAGSYLQEAA</sequence>
<dbReference type="Proteomes" id="UP000256964">
    <property type="component" value="Unassembled WGS sequence"/>
</dbReference>
<accession>A0A371DEP9</accession>
<protein>
    <submittedName>
        <fullName evidence="1">Uncharacterized protein</fullName>
    </submittedName>
</protein>
<dbReference type="AlphaFoldDB" id="A0A371DEP9"/>
<dbReference type="STRING" id="139420.A0A371DEP9"/>
<keyword evidence="2" id="KW-1185">Reference proteome</keyword>
<reference evidence="1 2" key="1">
    <citation type="journal article" date="2018" name="Biotechnol. Biofuels">
        <title>Integrative visual omics of the white-rot fungus Polyporus brumalis exposes the biotechnological potential of its oxidative enzymes for delignifying raw plant biomass.</title>
        <authorList>
            <person name="Miyauchi S."/>
            <person name="Rancon A."/>
            <person name="Drula E."/>
            <person name="Hage H."/>
            <person name="Chaduli D."/>
            <person name="Favel A."/>
            <person name="Grisel S."/>
            <person name="Henrissat B."/>
            <person name="Herpoel-Gimbert I."/>
            <person name="Ruiz-Duenas F.J."/>
            <person name="Chevret D."/>
            <person name="Hainaut M."/>
            <person name="Lin J."/>
            <person name="Wang M."/>
            <person name="Pangilinan J."/>
            <person name="Lipzen A."/>
            <person name="Lesage-Meessen L."/>
            <person name="Navarro D."/>
            <person name="Riley R."/>
            <person name="Grigoriev I.V."/>
            <person name="Zhou S."/>
            <person name="Raouche S."/>
            <person name="Rosso M.N."/>
        </authorList>
    </citation>
    <scope>NUCLEOTIDE SEQUENCE [LARGE SCALE GENOMIC DNA]</scope>
    <source>
        <strain evidence="1 2">BRFM 1820</strain>
    </source>
</reference>
<gene>
    <name evidence="1" type="ORF">OH76DRAFT_1348125</name>
</gene>
<dbReference type="OrthoDB" id="4179406at2759"/>
<proteinExistence type="predicted"/>
<organism evidence="1 2">
    <name type="scientific">Lentinus brumalis</name>
    <dbReference type="NCBI Taxonomy" id="2498619"/>
    <lineage>
        <taxon>Eukaryota</taxon>
        <taxon>Fungi</taxon>
        <taxon>Dikarya</taxon>
        <taxon>Basidiomycota</taxon>
        <taxon>Agaricomycotina</taxon>
        <taxon>Agaricomycetes</taxon>
        <taxon>Polyporales</taxon>
        <taxon>Polyporaceae</taxon>
        <taxon>Lentinus</taxon>
    </lineage>
</organism>
<name>A0A371DEP9_9APHY</name>
<dbReference type="EMBL" id="KZ857397">
    <property type="protein sequence ID" value="RDX50952.1"/>
    <property type="molecule type" value="Genomic_DNA"/>
</dbReference>